<evidence type="ECO:0000313" key="2">
    <source>
        <dbReference type="EMBL" id="KAK3955215.1"/>
    </source>
</evidence>
<keyword evidence="3" id="KW-1185">Reference proteome</keyword>
<reference evidence="2" key="1">
    <citation type="journal article" date="2023" name="Mol. Phylogenet. Evol.">
        <title>Genome-scale phylogeny and comparative genomics of the fungal order Sordariales.</title>
        <authorList>
            <person name="Hensen N."/>
            <person name="Bonometti L."/>
            <person name="Westerberg I."/>
            <person name="Brannstrom I.O."/>
            <person name="Guillou S."/>
            <person name="Cros-Aarteil S."/>
            <person name="Calhoun S."/>
            <person name="Haridas S."/>
            <person name="Kuo A."/>
            <person name="Mondo S."/>
            <person name="Pangilinan J."/>
            <person name="Riley R."/>
            <person name="LaButti K."/>
            <person name="Andreopoulos B."/>
            <person name="Lipzen A."/>
            <person name="Chen C."/>
            <person name="Yan M."/>
            <person name="Daum C."/>
            <person name="Ng V."/>
            <person name="Clum A."/>
            <person name="Steindorff A."/>
            <person name="Ohm R.A."/>
            <person name="Martin F."/>
            <person name="Silar P."/>
            <person name="Natvig D.O."/>
            <person name="Lalanne C."/>
            <person name="Gautier V."/>
            <person name="Ament-Velasquez S.L."/>
            <person name="Kruys A."/>
            <person name="Hutchinson M.I."/>
            <person name="Powell A.J."/>
            <person name="Barry K."/>
            <person name="Miller A.N."/>
            <person name="Grigoriev I.V."/>
            <person name="Debuchy R."/>
            <person name="Gladieux P."/>
            <person name="Hiltunen Thoren M."/>
            <person name="Johannesson H."/>
        </authorList>
    </citation>
    <scope>NUCLEOTIDE SEQUENCE</scope>
    <source>
        <strain evidence="2">CBS 626.80</strain>
    </source>
</reference>
<dbReference type="EMBL" id="MU859079">
    <property type="protein sequence ID" value="KAK3955215.1"/>
    <property type="molecule type" value="Genomic_DNA"/>
</dbReference>
<comment type="caution">
    <text evidence="2">The sequence shown here is derived from an EMBL/GenBank/DDBJ whole genome shotgun (WGS) entry which is preliminary data.</text>
</comment>
<keyword evidence="1" id="KW-1133">Transmembrane helix</keyword>
<sequence length="66" mass="7340">MFLFPGRIGEAREMASNVGWVFVTLVGAVGEWLHFLVVLVFSSGYSMSVCLSMLLSLLHFVLLTLF</sequence>
<dbReference type="Proteomes" id="UP001303222">
    <property type="component" value="Unassembled WGS sequence"/>
</dbReference>
<name>A0AAN6P075_9PEZI</name>
<keyword evidence="1" id="KW-0812">Transmembrane</keyword>
<evidence type="ECO:0000256" key="1">
    <source>
        <dbReference type="SAM" id="Phobius"/>
    </source>
</evidence>
<accession>A0AAN6P075</accession>
<proteinExistence type="predicted"/>
<dbReference type="AlphaFoldDB" id="A0AAN6P075"/>
<organism evidence="2 3">
    <name type="scientific">Pseudoneurospora amorphoporcata</name>
    <dbReference type="NCBI Taxonomy" id="241081"/>
    <lineage>
        <taxon>Eukaryota</taxon>
        <taxon>Fungi</taxon>
        <taxon>Dikarya</taxon>
        <taxon>Ascomycota</taxon>
        <taxon>Pezizomycotina</taxon>
        <taxon>Sordariomycetes</taxon>
        <taxon>Sordariomycetidae</taxon>
        <taxon>Sordariales</taxon>
        <taxon>Sordariaceae</taxon>
        <taxon>Pseudoneurospora</taxon>
    </lineage>
</organism>
<keyword evidence="1" id="KW-0472">Membrane</keyword>
<reference evidence="2" key="2">
    <citation type="submission" date="2023-06" db="EMBL/GenBank/DDBJ databases">
        <authorList>
            <consortium name="Lawrence Berkeley National Laboratory"/>
            <person name="Mondo S.J."/>
            <person name="Hensen N."/>
            <person name="Bonometti L."/>
            <person name="Westerberg I."/>
            <person name="Brannstrom I.O."/>
            <person name="Guillou S."/>
            <person name="Cros-Aarteil S."/>
            <person name="Calhoun S."/>
            <person name="Haridas S."/>
            <person name="Kuo A."/>
            <person name="Pangilinan J."/>
            <person name="Riley R."/>
            <person name="Labutti K."/>
            <person name="Andreopoulos B."/>
            <person name="Lipzen A."/>
            <person name="Chen C."/>
            <person name="Yanf M."/>
            <person name="Daum C."/>
            <person name="Ng V."/>
            <person name="Clum A."/>
            <person name="Steindorff A."/>
            <person name="Ohm R."/>
            <person name="Martin F."/>
            <person name="Silar P."/>
            <person name="Natvig D."/>
            <person name="Lalanne C."/>
            <person name="Gautier V."/>
            <person name="Ament-Velasquez S.L."/>
            <person name="Kruys A."/>
            <person name="Hutchinson M.I."/>
            <person name="Powell A.J."/>
            <person name="Barry K."/>
            <person name="Miller A.N."/>
            <person name="Grigoriev I.V."/>
            <person name="Debuchy R."/>
            <person name="Gladieux P."/>
            <person name="Thoren M.H."/>
            <person name="Johannesson H."/>
        </authorList>
    </citation>
    <scope>NUCLEOTIDE SEQUENCE</scope>
    <source>
        <strain evidence="2">CBS 626.80</strain>
    </source>
</reference>
<feature type="transmembrane region" description="Helical" evidence="1">
    <location>
        <begin position="45"/>
        <end position="65"/>
    </location>
</feature>
<gene>
    <name evidence="2" type="ORF">QBC32DRAFT_334133</name>
</gene>
<evidence type="ECO:0000313" key="3">
    <source>
        <dbReference type="Proteomes" id="UP001303222"/>
    </source>
</evidence>
<protein>
    <submittedName>
        <fullName evidence="2">Uncharacterized protein</fullName>
    </submittedName>
</protein>
<feature type="transmembrane region" description="Helical" evidence="1">
    <location>
        <begin position="20"/>
        <end position="39"/>
    </location>
</feature>